<accession>A0A938YDJ9</accession>
<reference evidence="2" key="1">
    <citation type="submission" date="2021-01" db="EMBL/GenBank/DDBJ databases">
        <title>YIM 132084 draft genome.</title>
        <authorList>
            <person name="An D."/>
        </authorList>
    </citation>
    <scope>NUCLEOTIDE SEQUENCE</scope>
    <source>
        <strain evidence="2">YIM 132084</strain>
    </source>
</reference>
<feature type="region of interest" description="Disordered" evidence="1">
    <location>
        <begin position="1"/>
        <end position="24"/>
    </location>
</feature>
<organism evidence="2 3">
    <name type="scientific">Nakamurella leprariae</name>
    <dbReference type="NCBI Taxonomy" id="2803911"/>
    <lineage>
        <taxon>Bacteria</taxon>
        <taxon>Bacillati</taxon>
        <taxon>Actinomycetota</taxon>
        <taxon>Actinomycetes</taxon>
        <taxon>Nakamurellales</taxon>
        <taxon>Nakamurellaceae</taxon>
        <taxon>Nakamurella</taxon>
    </lineage>
</organism>
<dbReference type="AlphaFoldDB" id="A0A938YDJ9"/>
<evidence type="ECO:0000313" key="3">
    <source>
        <dbReference type="Proteomes" id="UP000663792"/>
    </source>
</evidence>
<comment type="caution">
    <text evidence="2">The sequence shown here is derived from an EMBL/GenBank/DDBJ whole genome shotgun (WGS) entry which is preliminary data.</text>
</comment>
<evidence type="ECO:0000313" key="2">
    <source>
        <dbReference type="EMBL" id="MBM9466462.1"/>
    </source>
</evidence>
<keyword evidence="3" id="KW-1185">Reference proteome</keyword>
<name>A0A938YDJ9_9ACTN</name>
<proteinExistence type="predicted"/>
<gene>
    <name evidence="2" type="ORF">JL106_04100</name>
</gene>
<evidence type="ECO:0000256" key="1">
    <source>
        <dbReference type="SAM" id="MobiDB-lite"/>
    </source>
</evidence>
<dbReference type="EMBL" id="JAERWK010000006">
    <property type="protein sequence ID" value="MBM9466462.1"/>
    <property type="molecule type" value="Genomic_DNA"/>
</dbReference>
<protein>
    <submittedName>
        <fullName evidence="2">Uncharacterized protein</fullName>
    </submittedName>
</protein>
<sequence length="70" mass="7880">MRSTESHTARLAQAHAARVDRRATKLARRQQAAELAAFAPSAMRLELGTTPQRRNDHEVLDISMWQAKVV</sequence>
<dbReference type="Proteomes" id="UP000663792">
    <property type="component" value="Unassembled WGS sequence"/>
</dbReference>
<dbReference type="RefSeq" id="WP_205259430.1">
    <property type="nucleotide sequence ID" value="NZ_JAERWK010000006.1"/>
</dbReference>